<dbReference type="Proteomes" id="UP000179627">
    <property type="component" value="Unassembled WGS sequence"/>
</dbReference>
<comment type="caution">
    <text evidence="1">The sequence shown here is derived from an EMBL/GenBank/DDBJ whole genome shotgun (WGS) entry which is preliminary data.</text>
</comment>
<dbReference type="OrthoDB" id="179194at2"/>
<dbReference type="Gene3D" id="3.40.50.12780">
    <property type="entry name" value="N-terminal domain of ligase-like"/>
    <property type="match status" value="1"/>
</dbReference>
<name>A0A1S1QXC3_9ACTN</name>
<reference evidence="2" key="1">
    <citation type="submission" date="2016-07" db="EMBL/GenBank/DDBJ databases">
        <title>Sequence Frankia sp. strain CcI1.17.</title>
        <authorList>
            <person name="Ghodhbane-Gtari F."/>
            <person name="Swanson E."/>
            <person name="Gueddou A."/>
            <person name="Morris K."/>
            <person name="Hezbri K."/>
            <person name="Ktari A."/>
            <person name="Nouioui I."/>
            <person name="Abebe-Akele F."/>
            <person name="Simpson S."/>
            <person name="Thomas K."/>
            <person name="Gtari M."/>
            <person name="Tisa L.S."/>
            <person name="Hurst S."/>
        </authorList>
    </citation>
    <scope>NUCLEOTIDE SEQUENCE [LARGE SCALE GENOMIC DNA]</scope>
    <source>
        <strain evidence="2">Cc1.17</strain>
    </source>
</reference>
<keyword evidence="2" id="KW-1185">Reference proteome</keyword>
<evidence type="ECO:0000313" key="1">
    <source>
        <dbReference type="EMBL" id="OHV38620.1"/>
    </source>
</evidence>
<protein>
    <submittedName>
        <fullName evidence="1">Phenazine antibiotic biosynthesis protein</fullName>
    </submittedName>
</protein>
<dbReference type="SUPFAM" id="SSF56801">
    <property type="entry name" value="Acetyl-CoA synthetase-like"/>
    <property type="match status" value="1"/>
</dbReference>
<sequence>MPLLTDTALDVPFGVTPDPDEFVQAAMEWHFGPGTGSPFWLRQAETLGFEPRAEVRTHHDLRRFPDVLPLLRDVRAEDLIPRGYGDRPDVVGFYESGGTTGPPKRVVLMKEWMDRLLRKNEDVLDQHGIERGLNWLGVIPAGPHVIGEFFRQIAKAHGGYSFTVDLDPRWVKKLIAEKNAAAAESYAEHVIDQAADILRGQHIGALNITPPLLERLARRGDLVDLVNEKVRAIMWGGAHLDADTLDILRTEVFPDVVFCGQYGSTMFLGSAPQRPGLPAEAPCIFDAYSPYITFDVVDPETREPVGYGERGRVLANHVSRAFLLPNNLERDLATRVKALDGTVGDALSDVTPVATFEDETVIEGVY</sequence>
<dbReference type="InterPro" id="IPR042099">
    <property type="entry name" value="ANL_N_sf"/>
</dbReference>
<evidence type="ECO:0000313" key="2">
    <source>
        <dbReference type="Proteomes" id="UP000179627"/>
    </source>
</evidence>
<proteinExistence type="predicted"/>
<dbReference type="AlphaFoldDB" id="A0A1S1QXC3"/>
<accession>A0A1S1QXC3</accession>
<dbReference type="RefSeq" id="WP_071083658.1">
    <property type="nucleotide sequence ID" value="NZ_MBLM01000108.1"/>
</dbReference>
<dbReference type="EMBL" id="MBLM01000108">
    <property type="protein sequence ID" value="OHV38620.1"/>
    <property type="molecule type" value="Genomic_DNA"/>
</dbReference>
<gene>
    <name evidence="1" type="ORF">CC117_02405</name>
</gene>
<organism evidence="1 2">
    <name type="scientific">Parafrankia colletiae</name>
    <dbReference type="NCBI Taxonomy" id="573497"/>
    <lineage>
        <taxon>Bacteria</taxon>
        <taxon>Bacillati</taxon>
        <taxon>Actinomycetota</taxon>
        <taxon>Actinomycetes</taxon>
        <taxon>Frankiales</taxon>
        <taxon>Frankiaceae</taxon>
        <taxon>Parafrankia</taxon>
    </lineage>
</organism>